<proteinExistence type="predicted"/>
<evidence type="ECO:0000313" key="6">
    <source>
        <dbReference type="EMBL" id="VEG13347.1"/>
    </source>
</evidence>
<protein>
    <submittedName>
        <fullName evidence="6">Possible hemagglutinin (DUF638)</fullName>
    </submittedName>
</protein>
<dbReference type="Proteomes" id="UP000274100">
    <property type="component" value="Chromosome"/>
</dbReference>
<name>A0A448GX46_9GAMM</name>
<organism evidence="6 7">
    <name type="scientific">Moraxella cuniculi</name>
    <dbReference type="NCBI Taxonomy" id="34061"/>
    <lineage>
        <taxon>Bacteria</taxon>
        <taxon>Pseudomonadati</taxon>
        <taxon>Pseudomonadota</taxon>
        <taxon>Gammaproteobacteria</taxon>
        <taxon>Moraxellales</taxon>
        <taxon>Moraxellaceae</taxon>
        <taxon>Moraxella</taxon>
    </lineage>
</organism>
<comment type="subcellular location">
    <subcellularLocation>
        <location evidence="1">Target cell</location>
        <location evidence="1">Target cell cytoplasm</location>
    </subcellularLocation>
</comment>
<dbReference type="Pfam" id="PF04829">
    <property type="entry name" value="PT-VENN"/>
    <property type="match status" value="1"/>
</dbReference>
<dbReference type="KEGG" id="mcun:NCTC10297_01310"/>
<sequence>MYAPNSNGIIGDVARAASPELAYRIGQYFKENKLKNEIDGGNRPEEQSPQHLLAHTILGAAVSYATGNNPITGAVSAVGSEAVTPILSDFLFGKKPNELSQEQKDTITSILSLTTVTTAYSTTGDVSSAVSGAEVGRVGVENNANIFVNGHWNRYVGNLEKLTGGLIPNLSPASPGKEKYWDWIGGTSFVPKAKEFLNSEAEKDIFVDGSSFMGIDQDGKDRYRLGYQEVYNNIDKYESLLTSRNETFKIISHSEGGAYGAGMAQALIDKGYKVETMLSLSPDEATDYSVPRQPTTYQIHSNFDMVSPFAVPKGTDYVLLLTDSNDVTRTHTRTVSAKSINRLKNYLKQLGGRKNSFYDNKGGIRRYE</sequence>
<evidence type="ECO:0000256" key="1">
    <source>
        <dbReference type="ARBA" id="ARBA00004219"/>
    </source>
</evidence>
<dbReference type="GO" id="GO:0090729">
    <property type="term" value="F:toxin activity"/>
    <property type="evidence" value="ECO:0007669"/>
    <property type="project" value="UniProtKB-KW"/>
</dbReference>
<accession>A0A448GX46</accession>
<dbReference type="AlphaFoldDB" id="A0A448GX46"/>
<evidence type="ECO:0000256" key="4">
    <source>
        <dbReference type="ARBA" id="ARBA00023026"/>
    </source>
</evidence>
<dbReference type="InterPro" id="IPR006914">
    <property type="entry name" value="VENN_dom"/>
</dbReference>
<keyword evidence="4" id="KW-0843">Virulence</keyword>
<gene>
    <name evidence="6" type="ORF">NCTC10297_01310</name>
</gene>
<feature type="domain" description="VENN motif-containing" evidence="5">
    <location>
        <begin position="96"/>
        <end position="144"/>
    </location>
</feature>
<keyword evidence="3" id="KW-1266">Target cell cytoplasm</keyword>
<reference evidence="6 7" key="1">
    <citation type="submission" date="2018-12" db="EMBL/GenBank/DDBJ databases">
        <authorList>
            <consortium name="Pathogen Informatics"/>
        </authorList>
    </citation>
    <scope>NUCLEOTIDE SEQUENCE [LARGE SCALE GENOMIC DNA]</scope>
    <source>
        <strain evidence="6 7">NCTC10297</strain>
    </source>
</reference>
<dbReference type="EMBL" id="LR134343">
    <property type="protein sequence ID" value="VEG13347.1"/>
    <property type="molecule type" value="Genomic_DNA"/>
</dbReference>
<keyword evidence="2" id="KW-0800">Toxin</keyword>
<evidence type="ECO:0000256" key="3">
    <source>
        <dbReference type="ARBA" id="ARBA00022913"/>
    </source>
</evidence>
<evidence type="ECO:0000313" key="7">
    <source>
        <dbReference type="Proteomes" id="UP000274100"/>
    </source>
</evidence>
<evidence type="ECO:0000256" key="2">
    <source>
        <dbReference type="ARBA" id="ARBA00022656"/>
    </source>
</evidence>
<evidence type="ECO:0000259" key="5">
    <source>
        <dbReference type="Pfam" id="PF04829"/>
    </source>
</evidence>